<accession>L7JWB8</accession>
<sequence length="61" mass="7185">VLLCKEKSFEFLQRSGVVKENVPFLRVEGEEVSLPFSFKFIEAYDDTPYLAIVMKLRERKD</sequence>
<dbReference type="AlphaFoldDB" id="L7JWB8"/>
<dbReference type="EMBL" id="JH993935">
    <property type="protein sequence ID" value="ELQ75699.1"/>
    <property type="molecule type" value="Genomic_DNA"/>
</dbReference>
<dbReference type="VEuPathDB" id="MicrosporidiaDB:THOM_1371"/>
<keyword evidence="2" id="KW-1185">Reference proteome</keyword>
<evidence type="ECO:0000313" key="1">
    <source>
        <dbReference type="EMBL" id="ELQ75699.1"/>
    </source>
</evidence>
<organism evidence="1 2">
    <name type="scientific">Trachipleistophora hominis</name>
    <name type="common">Microsporidian parasite</name>
    <dbReference type="NCBI Taxonomy" id="72359"/>
    <lineage>
        <taxon>Eukaryota</taxon>
        <taxon>Fungi</taxon>
        <taxon>Fungi incertae sedis</taxon>
        <taxon>Microsporidia</taxon>
        <taxon>Pleistophoridae</taxon>
        <taxon>Trachipleistophora</taxon>
    </lineage>
</organism>
<gene>
    <name evidence="1" type="ORF">THOM_1371</name>
</gene>
<feature type="non-terminal residue" evidence="1">
    <location>
        <position position="1"/>
    </location>
</feature>
<dbReference type="Proteomes" id="UP000011185">
    <property type="component" value="Unassembled WGS sequence"/>
</dbReference>
<reference evidence="1 2" key="1">
    <citation type="journal article" date="2012" name="PLoS Pathog.">
        <title>The genome of the obligate intracellular parasite Trachipleistophora hominis: new insights into microsporidian genome dynamics and reductive evolution.</title>
        <authorList>
            <person name="Heinz E."/>
            <person name="Williams T.A."/>
            <person name="Nakjang S."/>
            <person name="Noel C.J."/>
            <person name="Swan D.C."/>
            <person name="Goldberg A.V."/>
            <person name="Harris S.R."/>
            <person name="Weinmaier T."/>
            <person name="Markert S."/>
            <person name="Becher D."/>
            <person name="Bernhardt J."/>
            <person name="Dagan T."/>
            <person name="Hacker C."/>
            <person name="Lucocq J.M."/>
            <person name="Schweder T."/>
            <person name="Rattei T."/>
            <person name="Hall N."/>
            <person name="Hirt R.P."/>
            <person name="Embley T.M."/>
        </authorList>
    </citation>
    <scope>NUCLEOTIDE SEQUENCE [LARGE SCALE GENOMIC DNA]</scope>
</reference>
<proteinExistence type="predicted"/>
<evidence type="ECO:0000313" key="2">
    <source>
        <dbReference type="Proteomes" id="UP000011185"/>
    </source>
</evidence>
<dbReference type="InParanoid" id="L7JWB8"/>
<protein>
    <submittedName>
        <fullName evidence="1">Uncharacterized protein</fullName>
    </submittedName>
</protein>
<name>L7JWB8_TRAHO</name>
<dbReference type="OrthoDB" id="10375583at2759"/>
<dbReference type="HOGENOM" id="CLU_2929227_0_0_1"/>